<dbReference type="AlphaFoldDB" id="A0A1I1YN68"/>
<proteinExistence type="predicted"/>
<dbReference type="RefSeq" id="WP_010528368.1">
    <property type="nucleotide sequence ID" value="NZ_AFSL01000082.1"/>
</dbReference>
<protein>
    <submittedName>
        <fullName evidence="3">CubicO group peptidase, beta-lactamase class C family</fullName>
    </submittedName>
</protein>
<gene>
    <name evidence="3" type="ORF">SAMN05444380_10843</name>
</gene>
<dbReference type="EMBL" id="FONA01000008">
    <property type="protein sequence ID" value="SFE20478.1"/>
    <property type="molecule type" value="Genomic_DNA"/>
</dbReference>
<accession>A0A1I1YN68</accession>
<keyword evidence="1" id="KW-0472">Membrane</keyword>
<dbReference type="STRING" id="385682.SAMN05444380_10843"/>
<dbReference type="Proteomes" id="UP000181976">
    <property type="component" value="Unassembled WGS sequence"/>
</dbReference>
<dbReference type="eggNOG" id="COG1680">
    <property type="taxonomic scope" value="Bacteria"/>
</dbReference>
<dbReference type="Gene3D" id="3.40.710.10">
    <property type="entry name" value="DD-peptidase/beta-lactamase superfamily"/>
    <property type="match status" value="1"/>
</dbReference>
<dbReference type="InterPro" id="IPR050789">
    <property type="entry name" value="Diverse_Enzym_Activities"/>
</dbReference>
<keyword evidence="1" id="KW-0812">Transmembrane</keyword>
<dbReference type="PANTHER" id="PTHR43283:SF14">
    <property type="entry name" value="BLL8153 PROTEIN"/>
    <property type="match status" value="1"/>
</dbReference>
<reference evidence="3 4" key="1">
    <citation type="submission" date="2016-10" db="EMBL/GenBank/DDBJ databases">
        <authorList>
            <person name="de Groot N.N."/>
        </authorList>
    </citation>
    <scope>NUCLEOTIDE SEQUENCE [LARGE SCALE GENOMIC DNA]</scope>
    <source>
        <strain evidence="3 4">DSM 19012</strain>
    </source>
</reference>
<keyword evidence="1" id="KW-1133">Transmembrane helix</keyword>
<dbReference type="SUPFAM" id="SSF56601">
    <property type="entry name" value="beta-lactamase/transpeptidase-like"/>
    <property type="match status" value="1"/>
</dbReference>
<feature type="transmembrane region" description="Helical" evidence="1">
    <location>
        <begin position="12"/>
        <end position="35"/>
    </location>
</feature>
<evidence type="ECO:0000256" key="1">
    <source>
        <dbReference type="SAM" id="Phobius"/>
    </source>
</evidence>
<organism evidence="3 4">
    <name type="scientific">Thermophagus xiamenensis</name>
    <dbReference type="NCBI Taxonomy" id="385682"/>
    <lineage>
        <taxon>Bacteria</taxon>
        <taxon>Pseudomonadati</taxon>
        <taxon>Bacteroidota</taxon>
        <taxon>Bacteroidia</taxon>
        <taxon>Marinilabiliales</taxon>
        <taxon>Marinilabiliaceae</taxon>
        <taxon>Thermophagus</taxon>
    </lineage>
</organism>
<dbReference type="PANTHER" id="PTHR43283">
    <property type="entry name" value="BETA-LACTAMASE-RELATED"/>
    <property type="match status" value="1"/>
</dbReference>
<dbReference type="InParanoid" id="A0A1I1YN68"/>
<evidence type="ECO:0000313" key="3">
    <source>
        <dbReference type="EMBL" id="SFE20478.1"/>
    </source>
</evidence>
<dbReference type="InterPro" id="IPR012338">
    <property type="entry name" value="Beta-lactam/transpept-like"/>
</dbReference>
<evidence type="ECO:0000313" key="4">
    <source>
        <dbReference type="Proteomes" id="UP000181976"/>
    </source>
</evidence>
<name>A0A1I1YN68_9BACT</name>
<dbReference type="Pfam" id="PF00144">
    <property type="entry name" value="Beta-lactamase"/>
    <property type="match status" value="1"/>
</dbReference>
<feature type="domain" description="Beta-lactamase-related" evidence="2">
    <location>
        <begin position="87"/>
        <end position="361"/>
    </location>
</feature>
<keyword evidence="4" id="KW-1185">Reference proteome</keyword>
<evidence type="ECO:0000259" key="2">
    <source>
        <dbReference type="Pfam" id="PF00144"/>
    </source>
</evidence>
<dbReference type="OrthoDB" id="1185352at2"/>
<dbReference type="InterPro" id="IPR001466">
    <property type="entry name" value="Beta-lactam-related"/>
</dbReference>
<sequence>MDNSNKSRPKSRFVKFFLGTLTAIALIFALLPQYLQKGLIYFMPDIDDYKIFPNRTINAGKPIKWPLSEKYNNITLPSEQIDSLEKYKTVSFLVIQNDSILFEKYWDGHSDTTRSNSFSMAKSIVALLVGAALDDGYIHSLDEKVKTHLPWLKGPYRDSLTIRHLLTMSSGSSWDESYNSPFSVTTQAYYGNDLMATIQQIEFNEPPGKIFNYRSGDTQIIERLLNKVTGMTISEYASQKLWQPLGAEKPALWSLDRTNGIEKAYCCFNSTTRDFARLGSLILHQGVFNGRKLISENYIREMATPADYLVNQKGETVDYYGLFWWIIRFKGEVIPYARGILGQYIFVLPKHNAVVVRLGHQRSKSYLNHHPTDVYAWLNTAYTILNHQ</sequence>